<dbReference type="EMBL" id="BDRX01000162">
    <property type="protein sequence ID" value="GBF99547.1"/>
    <property type="molecule type" value="Genomic_DNA"/>
</dbReference>
<reference evidence="2 3" key="1">
    <citation type="journal article" date="2018" name="Sci. Rep.">
        <title>Raphidocelis subcapitata (=Pseudokirchneriella subcapitata) provides an insight into genome evolution and environmental adaptations in the Sphaeropleales.</title>
        <authorList>
            <person name="Suzuki S."/>
            <person name="Yamaguchi H."/>
            <person name="Nakajima N."/>
            <person name="Kawachi M."/>
        </authorList>
    </citation>
    <scope>NUCLEOTIDE SEQUENCE [LARGE SCALE GENOMIC DNA]</scope>
    <source>
        <strain evidence="2 3">NIES-35</strain>
    </source>
</reference>
<organism evidence="2 3">
    <name type="scientific">Raphidocelis subcapitata</name>
    <dbReference type="NCBI Taxonomy" id="307507"/>
    <lineage>
        <taxon>Eukaryota</taxon>
        <taxon>Viridiplantae</taxon>
        <taxon>Chlorophyta</taxon>
        <taxon>core chlorophytes</taxon>
        <taxon>Chlorophyceae</taxon>
        <taxon>CS clade</taxon>
        <taxon>Sphaeropleales</taxon>
        <taxon>Selenastraceae</taxon>
        <taxon>Raphidocelis</taxon>
    </lineage>
</organism>
<accession>A0A2V0PPY8</accession>
<sequence>MFEASTLANAGKFEARELAMAVWAVGRLARWGVPPPSAHWWERFWAASSSRMLPGEGAQAEAARHAVVALHAAALVGRAPPCDWLQAVLEAAAAETGETGPAQQEWGHVPPPAARRAARVLGAVARLQRSTQLEASGASAAAVGVLVERLAHAAWALPAEAAVPALAALPDLAPMLPPATQRRAAVHLAARCGALTAWPVQVLHALARLQRWSALPAQPEFWEEVSAAGRHQQAIGRCSADGSSSSGGGGSGSGSSGEGSSSSGLSSSKIGGGAGSATLPDRPLHSASAAAAFWRRLEAALLQDLPTLGPDGAAAAALAFAELRHSPSPPLARALVAAAARAAASERRAAAAPRLLLALGDIGCGRAAAPADVSLLLDRLEARVDGWSGAQLAAAACGVARLVTPNRVWVQTGGGAAAGAALHAWLSAWLGASRAAMRAGAMGPEDVARAASALARLRVEPGDAWLCAAVGATSGRLAELRGAAGLARLATSLVRLGAQPGAAWQEELADAAVAAAGAAHLVDAADAASAAPGEAGASPAAADLPHARMQPVHVGLLALAWHRWGWTPPAGVAQALLAACRPAWRRPYHASSTQLALTLLAAAGWAAPDTWVQDAALRAQAAAVRSAYSEAQLDKVVWALQVLRM</sequence>
<gene>
    <name evidence="2" type="ORF">Rsub_12353</name>
</gene>
<evidence type="ECO:0008006" key="4">
    <source>
        <dbReference type="Google" id="ProtNLM"/>
    </source>
</evidence>
<dbReference type="OrthoDB" id="10692328at2759"/>
<comment type="caution">
    <text evidence="2">The sequence shown here is derived from an EMBL/GenBank/DDBJ whole genome shotgun (WGS) entry which is preliminary data.</text>
</comment>
<evidence type="ECO:0000313" key="2">
    <source>
        <dbReference type="EMBL" id="GBF99547.1"/>
    </source>
</evidence>
<feature type="region of interest" description="Disordered" evidence="1">
    <location>
        <begin position="233"/>
        <end position="281"/>
    </location>
</feature>
<feature type="compositionally biased region" description="Gly residues" evidence="1">
    <location>
        <begin position="245"/>
        <end position="257"/>
    </location>
</feature>
<feature type="compositionally biased region" description="Low complexity" evidence="1">
    <location>
        <begin position="258"/>
        <end position="269"/>
    </location>
</feature>
<proteinExistence type="predicted"/>
<dbReference type="Proteomes" id="UP000247498">
    <property type="component" value="Unassembled WGS sequence"/>
</dbReference>
<evidence type="ECO:0000256" key="1">
    <source>
        <dbReference type="SAM" id="MobiDB-lite"/>
    </source>
</evidence>
<protein>
    <recommendedName>
        <fullName evidence="4">RAP domain-containing protein</fullName>
    </recommendedName>
</protein>
<name>A0A2V0PPY8_9CHLO</name>
<keyword evidence="3" id="KW-1185">Reference proteome</keyword>
<evidence type="ECO:0000313" key="3">
    <source>
        <dbReference type="Proteomes" id="UP000247498"/>
    </source>
</evidence>
<dbReference type="InParanoid" id="A0A2V0PPY8"/>
<dbReference type="AlphaFoldDB" id="A0A2V0PPY8"/>